<evidence type="ECO:0000256" key="10">
    <source>
        <dbReference type="ARBA" id="ARBA00049176"/>
    </source>
</evidence>
<organism evidence="16 17">
    <name type="scientific">Pseudoalteromonas holothuriae</name>
    <dbReference type="NCBI Taxonomy" id="2963714"/>
    <lineage>
        <taxon>Bacteria</taxon>
        <taxon>Pseudomonadati</taxon>
        <taxon>Pseudomonadota</taxon>
        <taxon>Gammaproteobacteria</taxon>
        <taxon>Alteromonadales</taxon>
        <taxon>Pseudoalteromonadaceae</taxon>
        <taxon>Pseudoalteromonas</taxon>
    </lineage>
</organism>
<dbReference type="Pfam" id="PF01648">
    <property type="entry name" value="ACPS"/>
    <property type="match status" value="1"/>
</dbReference>
<comment type="function">
    <text evidence="1">Involved in the biosynthesis of the siderophore enterobactin (enterochelin), which is a macrocyclic trimeric lactone of N-(2,3-dihydroxybenzoyl)-serine. The serine trilactone serves as a scaffolding for the three catechol functionalities that provide hexadentate coordination for the tightly ligated iron(2+) atoms. Plays an essential role in the assembly of the enterobactin by catalyzing the transfer of the 4'-phosphopantetheine (Ppant) moiety from coenzyme A to the apo-domains of both EntB (ArCP domain) and EntF (PCP domain) to yield their holo-forms which make them competent for the activation of 2,3-dihydroxybenzoate (DHB) and L-serine, respectively.</text>
</comment>
<feature type="binding site" evidence="13">
    <location>
        <position position="151"/>
    </location>
    <ligand>
        <name>Mg(2+)</name>
        <dbReference type="ChEBI" id="CHEBI:18420"/>
    </ligand>
</feature>
<comment type="catalytic activity">
    <reaction evidence="11">
        <text>apo-[peptidyl-carrier protein] + CoA = holo-[peptidyl-carrier protein] + adenosine 3',5'-bisphosphate + H(+)</text>
        <dbReference type="Rhea" id="RHEA:46228"/>
        <dbReference type="Rhea" id="RHEA-COMP:11479"/>
        <dbReference type="Rhea" id="RHEA-COMP:11480"/>
        <dbReference type="ChEBI" id="CHEBI:15378"/>
        <dbReference type="ChEBI" id="CHEBI:29999"/>
        <dbReference type="ChEBI" id="CHEBI:57287"/>
        <dbReference type="ChEBI" id="CHEBI:58343"/>
        <dbReference type="ChEBI" id="CHEBI:64479"/>
    </reaction>
</comment>
<keyword evidence="7" id="KW-0259">Enterobactin biosynthesis</keyword>
<keyword evidence="17" id="KW-1185">Reference proteome</keyword>
<evidence type="ECO:0000256" key="7">
    <source>
        <dbReference type="ARBA" id="ARBA00023191"/>
    </source>
</evidence>
<dbReference type="SUPFAM" id="SSF56214">
    <property type="entry name" value="4'-phosphopantetheinyl transferase"/>
    <property type="match status" value="1"/>
</dbReference>
<dbReference type="Gene3D" id="3.90.470.20">
    <property type="entry name" value="4'-phosphopantetheinyl transferase domain"/>
    <property type="match status" value="1"/>
</dbReference>
<feature type="domain" description="4'-phosphopantetheinyl transferase" evidence="14">
    <location>
        <begin position="147"/>
        <end position="224"/>
    </location>
</feature>
<dbReference type="PANTHER" id="PTHR38096:SF1">
    <property type="entry name" value="ENTEROBACTIN SYNTHASE COMPONENT D"/>
    <property type="match status" value="1"/>
</dbReference>
<dbReference type="InterPro" id="IPR037143">
    <property type="entry name" value="4-PPantetheinyl_Trfase_dom_sf"/>
</dbReference>
<evidence type="ECO:0000256" key="9">
    <source>
        <dbReference type="ARBA" id="ARBA00031996"/>
    </source>
</evidence>
<evidence type="ECO:0000259" key="15">
    <source>
        <dbReference type="Pfam" id="PF17837"/>
    </source>
</evidence>
<sequence length="262" mass="29544">MCRCRGYCTKIAATFSTIAYAVVNYLSTTVNTKLYMHYLPASPFKPQLSYPYYCCTFKPEQFEQDDFVIHNISMPIKLKNAVPKRKAEYLAGRLCARFALEKMAITSFTVTSAEDRSPVWPATVIGSISHTQGIALAMTAPAKDLKGLGIDIEKHMKQEQESKLKGQILHPLEAEIHLKLSELIPCPLTVIFSAKESIFKALYPSVKRFFGFEAAQLMYFDSNKLHFMITEPLSPIIPQGMLIEVFYQITEELVLTECAFSG</sequence>
<name>A0A9W4VUK7_9GAMM</name>
<evidence type="ECO:0000256" key="2">
    <source>
        <dbReference type="ARBA" id="ARBA00004993"/>
    </source>
</evidence>
<evidence type="ECO:0000256" key="11">
    <source>
        <dbReference type="ARBA" id="ARBA00049191"/>
    </source>
</evidence>
<keyword evidence="6" id="KW-0808">Transferase</keyword>
<feature type="domain" description="4'-phosphopantetheinyl transferase N-terminal" evidence="15">
    <location>
        <begin position="78"/>
        <end position="140"/>
    </location>
</feature>
<dbReference type="InterPro" id="IPR041354">
    <property type="entry name" value="4PPT_N"/>
</dbReference>
<accession>A0A9W4VUK7</accession>
<dbReference type="GO" id="GO:0000287">
    <property type="term" value="F:magnesium ion binding"/>
    <property type="evidence" value="ECO:0007669"/>
    <property type="project" value="InterPro"/>
</dbReference>
<dbReference type="RefSeq" id="WP_261626927.1">
    <property type="nucleotide sequence ID" value="NZ_CAMAPC010000018.1"/>
</dbReference>
<feature type="binding site" evidence="12">
    <location>
        <position position="196"/>
    </location>
    <ligand>
        <name>CoA</name>
        <dbReference type="ChEBI" id="CHEBI:57287"/>
    </ligand>
</feature>
<dbReference type="PRINTS" id="PR01399">
    <property type="entry name" value="ENTSNTHTASED"/>
</dbReference>
<evidence type="ECO:0000256" key="4">
    <source>
        <dbReference type="ARBA" id="ARBA00011503"/>
    </source>
</evidence>
<dbReference type="PANTHER" id="PTHR38096">
    <property type="entry name" value="ENTEROBACTIN SYNTHASE COMPONENT D"/>
    <property type="match status" value="1"/>
</dbReference>
<dbReference type="GO" id="GO:0009366">
    <property type="term" value="C:enterobactin synthetase complex"/>
    <property type="evidence" value="ECO:0007669"/>
    <property type="project" value="InterPro"/>
</dbReference>
<dbReference type="GO" id="GO:0008897">
    <property type="term" value="F:holo-[acyl-carrier-protein] synthase activity"/>
    <property type="evidence" value="ECO:0007669"/>
    <property type="project" value="InterPro"/>
</dbReference>
<comment type="similarity">
    <text evidence="3">Belongs to the P-Pant transferase superfamily. EntD family.</text>
</comment>
<dbReference type="InterPro" id="IPR003542">
    <property type="entry name" value="Enbac_synth_compD-like"/>
</dbReference>
<comment type="cofactor">
    <cofactor evidence="13">
        <name>Mg(2+)</name>
        <dbReference type="ChEBI" id="CHEBI:18420"/>
    </cofactor>
</comment>
<comment type="catalytic activity">
    <reaction evidence="10">
        <text>apo-[aryl-carrier protein] + CoA = holo-[aryl-carrier protein] + adenosine 3',5'-bisphosphate + H(+)</text>
        <dbReference type="Rhea" id="RHEA:48404"/>
        <dbReference type="Rhea" id="RHEA-COMP:15903"/>
        <dbReference type="Rhea" id="RHEA-COMP:17557"/>
        <dbReference type="ChEBI" id="CHEBI:15378"/>
        <dbReference type="ChEBI" id="CHEBI:29999"/>
        <dbReference type="ChEBI" id="CHEBI:57287"/>
        <dbReference type="ChEBI" id="CHEBI:58343"/>
        <dbReference type="ChEBI" id="CHEBI:64479"/>
    </reaction>
</comment>
<dbReference type="Pfam" id="PF17837">
    <property type="entry name" value="4PPT_N"/>
    <property type="match status" value="1"/>
</dbReference>
<evidence type="ECO:0000313" key="16">
    <source>
        <dbReference type="EMBL" id="CAH9064643.1"/>
    </source>
</evidence>
<feature type="binding site" evidence="12">
    <location>
        <begin position="129"/>
        <end position="130"/>
    </location>
    <ligand>
        <name>CoA</name>
        <dbReference type="ChEBI" id="CHEBI:57287"/>
    </ligand>
</feature>
<evidence type="ECO:0000256" key="12">
    <source>
        <dbReference type="PIRSR" id="PIRSR603542-1"/>
    </source>
</evidence>
<protein>
    <recommendedName>
        <fullName evidence="5">Enterobactin synthase component D</fullName>
    </recommendedName>
    <alternativeName>
        <fullName evidence="8">4'-phosphopantetheinyl transferase EntD</fullName>
    </alternativeName>
    <alternativeName>
        <fullName evidence="9">Enterochelin synthase D</fullName>
    </alternativeName>
</protein>
<feature type="binding site" evidence="12">
    <location>
        <position position="93"/>
    </location>
    <ligand>
        <name>CoA</name>
        <dbReference type="ChEBI" id="CHEBI:57287"/>
    </ligand>
</feature>
<evidence type="ECO:0000256" key="1">
    <source>
        <dbReference type="ARBA" id="ARBA00003937"/>
    </source>
</evidence>
<comment type="pathway">
    <text evidence="2">Siderophore biosynthesis; enterobactin biosynthesis.</text>
</comment>
<evidence type="ECO:0000259" key="14">
    <source>
        <dbReference type="Pfam" id="PF01648"/>
    </source>
</evidence>
<comment type="subunit">
    <text evidence="4">EntB, EntD, EntE, and EntF form a multienzyme complex called enterobactin synthase.</text>
</comment>
<dbReference type="GO" id="GO:0005886">
    <property type="term" value="C:plasma membrane"/>
    <property type="evidence" value="ECO:0007669"/>
    <property type="project" value="TreeGrafter"/>
</dbReference>
<dbReference type="GO" id="GO:0009239">
    <property type="term" value="P:enterobactin biosynthetic process"/>
    <property type="evidence" value="ECO:0007669"/>
    <property type="project" value="UniProtKB-KW"/>
</dbReference>
<feature type="binding site" evidence="13">
    <location>
        <position position="152"/>
    </location>
    <ligand>
        <name>Mg(2+)</name>
        <dbReference type="ChEBI" id="CHEBI:18420"/>
    </ligand>
</feature>
<evidence type="ECO:0000256" key="13">
    <source>
        <dbReference type="PIRSR" id="PIRSR603542-2"/>
    </source>
</evidence>
<evidence type="ECO:0000313" key="17">
    <source>
        <dbReference type="Proteomes" id="UP001152467"/>
    </source>
</evidence>
<evidence type="ECO:0000256" key="5">
    <source>
        <dbReference type="ARBA" id="ARBA00019087"/>
    </source>
</evidence>
<feature type="binding site" evidence="13">
    <location>
        <position position="153"/>
    </location>
    <ligand>
        <name>Mg(2+)</name>
        <dbReference type="ChEBI" id="CHEBI:18420"/>
    </ligand>
</feature>
<keyword evidence="13" id="KW-0479">Metal-binding</keyword>
<feature type="binding site" evidence="12">
    <location>
        <position position="151"/>
    </location>
    <ligand>
        <name>CoA</name>
        <dbReference type="ChEBI" id="CHEBI:57287"/>
    </ligand>
</feature>
<dbReference type="AlphaFoldDB" id="A0A9W4VUK7"/>
<keyword evidence="13" id="KW-0460">Magnesium</keyword>
<comment type="caution">
    <text evidence="16">The sequence shown here is derived from an EMBL/GenBank/DDBJ whole genome shotgun (WGS) entry which is preliminary data.</text>
</comment>
<feature type="binding site" evidence="12">
    <location>
        <position position="200"/>
    </location>
    <ligand>
        <name>CoA</name>
        <dbReference type="ChEBI" id="CHEBI:57287"/>
    </ligand>
</feature>
<evidence type="ECO:0000256" key="3">
    <source>
        <dbReference type="ARBA" id="ARBA00008342"/>
    </source>
</evidence>
<evidence type="ECO:0000256" key="6">
    <source>
        <dbReference type="ARBA" id="ARBA00022679"/>
    </source>
</evidence>
<feature type="binding site" evidence="12">
    <location>
        <position position="85"/>
    </location>
    <ligand>
        <name>CoA</name>
        <dbReference type="ChEBI" id="CHEBI:57287"/>
    </ligand>
</feature>
<dbReference type="Proteomes" id="UP001152467">
    <property type="component" value="Unassembled WGS sequence"/>
</dbReference>
<evidence type="ECO:0000256" key="8">
    <source>
        <dbReference type="ARBA" id="ARBA00029894"/>
    </source>
</evidence>
<gene>
    <name evidence="16" type="ORF">PSECIP111854_03502</name>
</gene>
<dbReference type="InterPro" id="IPR008278">
    <property type="entry name" value="4-PPantetheinyl_Trfase_dom"/>
</dbReference>
<dbReference type="EMBL" id="CAMAPC010000018">
    <property type="protein sequence ID" value="CAH9064643.1"/>
    <property type="molecule type" value="Genomic_DNA"/>
</dbReference>
<proteinExistence type="inferred from homology"/>
<reference evidence="16" key="1">
    <citation type="submission" date="2022-07" db="EMBL/GenBank/DDBJ databases">
        <authorList>
            <person name="Criscuolo A."/>
        </authorList>
    </citation>
    <scope>NUCLEOTIDE SEQUENCE</scope>
    <source>
        <strain evidence="16">CIP111854</strain>
    </source>
</reference>